<proteinExistence type="predicted"/>
<feature type="compositionally biased region" description="Low complexity" evidence="1">
    <location>
        <begin position="15"/>
        <end position="30"/>
    </location>
</feature>
<evidence type="ECO:0000313" key="2">
    <source>
        <dbReference type="EMBL" id="KAL0950855.1"/>
    </source>
</evidence>
<organism evidence="2 3">
    <name type="scientific">Hohenbuehelia grisea</name>
    <dbReference type="NCBI Taxonomy" id="104357"/>
    <lineage>
        <taxon>Eukaryota</taxon>
        <taxon>Fungi</taxon>
        <taxon>Dikarya</taxon>
        <taxon>Basidiomycota</taxon>
        <taxon>Agaricomycotina</taxon>
        <taxon>Agaricomycetes</taxon>
        <taxon>Agaricomycetidae</taxon>
        <taxon>Agaricales</taxon>
        <taxon>Pleurotineae</taxon>
        <taxon>Pleurotaceae</taxon>
        <taxon>Hohenbuehelia</taxon>
    </lineage>
</organism>
<dbReference type="EMBL" id="JASNQZ010000011">
    <property type="protein sequence ID" value="KAL0950855.1"/>
    <property type="molecule type" value="Genomic_DNA"/>
</dbReference>
<protein>
    <submittedName>
        <fullName evidence="2">Uncharacterized protein</fullName>
    </submittedName>
</protein>
<comment type="caution">
    <text evidence="2">The sequence shown here is derived from an EMBL/GenBank/DDBJ whole genome shotgun (WGS) entry which is preliminary data.</text>
</comment>
<reference evidence="3" key="1">
    <citation type="submission" date="2024-06" db="EMBL/GenBank/DDBJ databases">
        <title>Multi-omics analyses provide insights into the biosynthesis of the anticancer antibiotic pleurotin in Hohenbuehelia grisea.</title>
        <authorList>
            <person name="Weaver J.A."/>
            <person name="Alberti F."/>
        </authorList>
    </citation>
    <scope>NUCLEOTIDE SEQUENCE [LARGE SCALE GENOMIC DNA]</scope>
    <source>
        <strain evidence="3">T-177</strain>
    </source>
</reference>
<evidence type="ECO:0000256" key="1">
    <source>
        <dbReference type="SAM" id="MobiDB-lite"/>
    </source>
</evidence>
<gene>
    <name evidence="2" type="ORF">HGRIS_007613</name>
</gene>
<evidence type="ECO:0000313" key="3">
    <source>
        <dbReference type="Proteomes" id="UP001556367"/>
    </source>
</evidence>
<feature type="region of interest" description="Disordered" evidence="1">
    <location>
        <begin position="1"/>
        <end position="37"/>
    </location>
</feature>
<keyword evidence="3" id="KW-1185">Reference proteome</keyword>
<dbReference type="Proteomes" id="UP001556367">
    <property type="component" value="Unassembled WGS sequence"/>
</dbReference>
<name>A0ABR3J5D2_9AGAR</name>
<accession>A0ABR3J5D2</accession>
<sequence>MFYSQSNPALVPNGVSAPVHSSSLPSSLPAQPVYNARPSPALNTIRILHNTVKDDSHPSTSHVQSRPLQHFCFSPVSVTPVPPETSGESARIEDGATRADLGDTDAVHCDSATVNLEHDGSPKTETQMFWHHRPV</sequence>